<organism evidence="1 2">
    <name type="scientific">Ajellomyces capsulatus (strain H143)</name>
    <name type="common">Darling's disease fungus</name>
    <name type="synonym">Histoplasma capsulatum</name>
    <dbReference type="NCBI Taxonomy" id="544712"/>
    <lineage>
        <taxon>Eukaryota</taxon>
        <taxon>Fungi</taxon>
        <taxon>Dikarya</taxon>
        <taxon>Ascomycota</taxon>
        <taxon>Pezizomycotina</taxon>
        <taxon>Eurotiomycetes</taxon>
        <taxon>Eurotiomycetidae</taxon>
        <taxon>Onygenales</taxon>
        <taxon>Ajellomycetaceae</taxon>
        <taxon>Histoplasma</taxon>
    </lineage>
</organism>
<reference evidence="2" key="1">
    <citation type="submission" date="2009-05" db="EMBL/GenBank/DDBJ databases">
        <title>The genome sequence of Ajellomyces capsulatus strain H143.</title>
        <authorList>
            <person name="Champion M."/>
            <person name="Cuomo C.A."/>
            <person name="Ma L.-J."/>
            <person name="Henn M.R."/>
            <person name="Sil A."/>
            <person name="Goldman B."/>
            <person name="Young S.K."/>
            <person name="Kodira C.D."/>
            <person name="Zeng Q."/>
            <person name="Koehrsen M."/>
            <person name="Alvarado L."/>
            <person name="Berlin A.M."/>
            <person name="Borenstein D."/>
            <person name="Chen Z."/>
            <person name="Engels R."/>
            <person name="Freedman E."/>
            <person name="Gellesch M."/>
            <person name="Goldberg J."/>
            <person name="Griggs A."/>
            <person name="Gujja S."/>
            <person name="Heiman D.I."/>
            <person name="Hepburn T.A."/>
            <person name="Howarth C."/>
            <person name="Jen D."/>
            <person name="Larson L."/>
            <person name="Lewis B."/>
            <person name="Mehta T."/>
            <person name="Park D."/>
            <person name="Pearson M."/>
            <person name="Roberts A."/>
            <person name="Saif S."/>
            <person name="Shea T.D."/>
            <person name="Shenoy N."/>
            <person name="Sisk P."/>
            <person name="Stolte C."/>
            <person name="Sykes S."/>
            <person name="Walk T."/>
            <person name="White J."/>
            <person name="Yandava C."/>
            <person name="Klein B."/>
            <person name="McEwen J.G."/>
            <person name="Puccia R."/>
            <person name="Goldman G.H."/>
            <person name="Felipe M.S."/>
            <person name="Nino-Vega G."/>
            <person name="San-Blas G."/>
            <person name="Taylor J.W."/>
            <person name="Mendoza L."/>
            <person name="Galagan J.E."/>
            <person name="Nusbaum C."/>
            <person name="Birren B.W."/>
        </authorList>
    </citation>
    <scope>NUCLEOTIDE SEQUENCE [LARGE SCALE GENOMIC DNA]</scope>
    <source>
        <strain evidence="2">H143</strain>
    </source>
</reference>
<dbReference type="AlphaFoldDB" id="C6HQJ8"/>
<dbReference type="VEuPathDB" id="FungiDB:HCDG_08916"/>
<protein>
    <submittedName>
        <fullName evidence="1">Uncharacterized protein</fullName>
    </submittedName>
</protein>
<accession>C6HQJ8</accession>
<dbReference type="Proteomes" id="UP000002624">
    <property type="component" value="Unassembled WGS sequence"/>
</dbReference>
<evidence type="ECO:0000313" key="2">
    <source>
        <dbReference type="Proteomes" id="UP000002624"/>
    </source>
</evidence>
<dbReference type="EMBL" id="GG692435">
    <property type="protein sequence ID" value="EER37465.1"/>
    <property type="molecule type" value="Genomic_DNA"/>
</dbReference>
<evidence type="ECO:0000313" key="1">
    <source>
        <dbReference type="EMBL" id="EER37465.1"/>
    </source>
</evidence>
<dbReference type="HOGENOM" id="CLU_2249283_0_0_1"/>
<gene>
    <name evidence="1" type="ORF">HCDG_08916</name>
</gene>
<name>C6HQJ8_AJECH</name>
<proteinExistence type="predicted"/>
<sequence>MSDFDVSLAAVFSELRCRKGFPSTIQLATGAEFIKKEKAESAVKQKQGPVLGLLSYGAGRVSGMWSCKHRKSSLPDRWKAEGREEKFAVGLGSQPVRLASKPAA</sequence>